<accession>A0AAD6U0B7</accession>
<sequence>MALNISLRRLVERFYSPTRPTPGSRNGCTIPLLGLDGCGKSKLLRHLKPEGPVQTIPTMGIYLETAIVEMPSITERPLNIRSWNVGGCGTRLPPAFIAHYTQTAGSDALIWVVDSTDRTRLAESVHEFHLVVELVSYPTMKAQAIPVLILATKQDLPCAMTPREIQTSFASATSGLSSFVVGITTFNETVAQGALLRAFRWLLESVEHARAGRPHPPSPNDDPPCPTALQVEVLLEAWLARVEADCSAARFLLQFANATLPAWDHYTRIRAIYCILAGSGRQKGRDLILNGLQKHCTLRDSDAFHVTLTYFWIQVVHFCICDMPPGPMLEAQFPCASDNVDGEREPPDAGFILFLRLNPLVVDEELWLEYYSRDVMMSTKAIAKMVLPDRRRLPNIVGREVISSSLKCRAQTRIEH</sequence>
<proteinExistence type="predicted"/>
<dbReference type="InterPro" id="IPR027417">
    <property type="entry name" value="P-loop_NTPase"/>
</dbReference>
<feature type="binding site" evidence="3">
    <location>
        <begin position="34"/>
        <end position="41"/>
    </location>
    <ligand>
        <name>GTP</name>
        <dbReference type="ChEBI" id="CHEBI:37565"/>
    </ligand>
</feature>
<feature type="binding site" evidence="4">
    <location>
        <position position="41"/>
    </location>
    <ligand>
        <name>Mg(2+)</name>
        <dbReference type="ChEBI" id="CHEBI:18420"/>
    </ligand>
</feature>
<protein>
    <submittedName>
        <fullName evidence="5">ADP-ribosylation factor</fullName>
    </submittedName>
</protein>
<keyword evidence="1 3" id="KW-0547">Nucleotide-binding</keyword>
<reference evidence="5" key="1">
    <citation type="submission" date="2023-03" db="EMBL/GenBank/DDBJ databases">
        <title>Massive genome expansion in bonnet fungi (Mycena s.s.) driven by repeated elements and novel gene families across ecological guilds.</title>
        <authorList>
            <consortium name="Lawrence Berkeley National Laboratory"/>
            <person name="Harder C.B."/>
            <person name="Miyauchi S."/>
            <person name="Viragh M."/>
            <person name="Kuo A."/>
            <person name="Thoen E."/>
            <person name="Andreopoulos B."/>
            <person name="Lu D."/>
            <person name="Skrede I."/>
            <person name="Drula E."/>
            <person name="Henrissat B."/>
            <person name="Morin E."/>
            <person name="Kohler A."/>
            <person name="Barry K."/>
            <person name="LaButti K."/>
            <person name="Morin E."/>
            <person name="Salamov A."/>
            <person name="Lipzen A."/>
            <person name="Mereny Z."/>
            <person name="Hegedus B."/>
            <person name="Baldrian P."/>
            <person name="Stursova M."/>
            <person name="Weitz H."/>
            <person name="Taylor A."/>
            <person name="Grigoriev I.V."/>
            <person name="Nagy L.G."/>
            <person name="Martin F."/>
            <person name="Kauserud H."/>
        </authorList>
    </citation>
    <scope>NUCLEOTIDE SEQUENCE</scope>
    <source>
        <strain evidence="5">CBHHK173m</strain>
    </source>
</reference>
<dbReference type="EMBL" id="JARJCN010000054">
    <property type="protein sequence ID" value="KAJ7080581.1"/>
    <property type="molecule type" value="Genomic_DNA"/>
</dbReference>
<dbReference type="SUPFAM" id="SSF52540">
    <property type="entry name" value="P-loop containing nucleoside triphosphate hydrolases"/>
    <property type="match status" value="1"/>
</dbReference>
<comment type="caution">
    <text evidence="5">The sequence shown here is derived from an EMBL/GenBank/DDBJ whole genome shotgun (WGS) entry which is preliminary data.</text>
</comment>
<evidence type="ECO:0000313" key="5">
    <source>
        <dbReference type="EMBL" id="KAJ7080581.1"/>
    </source>
</evidence>
<name>A0AAD6U0B7_9AGAR</name>
<dbReference type="PANTHER" id="PTHR11711">
    <property type="entry name" value="ADP RIBOSYLATION FACTOR-RELATED"/>
    <property type="match status" value="1"/>
</dbReference>
<keyword evidence="4" id="KW-0479">Metal-binding</keyword>
<organism evidence="5 6">
    <name type="scientific">Mycena belliarum</name>
    <dbReference type="NCBI Taxonomy" id="1033014"/>
    <lineage>
        <taxon>Eukaryota</taxon>
        <taxon>Fungi</taxon>
        <taxon>Dikarya</taxon>
        <taxon>Basidiomycota</taxon>
        <taxon>Agaricomycotina</taxon>
        <taxon>Agaricomycetes</taxon>
        <taxon>Agaricomycetidae</taxon>
        <taxon>Agaricales</taxon>
        <taxon>Marasmiineae</taxon>
        <taxon>Mycenaceae</taxon>
        <taxon>Mycena</taxon>
    </lineage>
</organism>
<dbReference type="Pfam" id="PF00025">
    <property type="entry name" value="Arf"/>
    <property type="match status" value="1"/>
</dbReference>
<feature type="binding site" evidence="4">
    <location>
        <position position="58"/>
    </location>
    <ligand>
        <name>Mg(2+)</name>
        <dbReference type="ChEBI" id="CHEBI:18420"/>
    </ligand>
</feature>
<dbReference type="Proteomes" id="UP001222325">
    <property type="component" value="Unassembled WGS sequence"/>
</dbReference>
<dbReference type="GO" id="GO:0003924">
    <property type="term" value="F:GTPase activity"/>
    <property type="evidence" value="ECO:0007669"/>
    <property type="project" value="InterPro"/>
</dbReference>
<evidence type="ECO:0000256" key="1">
    <source>
        <dbReference type="ARBA" id="ARBA00022741"/>
    </source>
</evidence>
<dbReference type="GO" id="GO:0005525">
    <property type="term" value="F:GTP binding"/>
    <property type="evidence" value="ECO:0007669"/>
    <property type="project" value="UniProtKB-KW"/>
</dbReference>
<keyword evidence="2 3" id="KW-0342">GTP-binding</keyword>
<keyword evidence="4" id="KW-0460">Magnesium</keyword>
<feature type="binding site" evidence="3">
    <location>
        <position position="87"/>
    </location>
    <ligand>
        <name>GTP</name>
        <dbReference type="ChEBI" id="CHEBI:37565"/>
    </ligand>
</feature>
<dbReference type="AlphaFoldDB" id="A0AAD6U0B7"/>
<dbReference type="PROSITE" id="PS51417">
    <property type="entry name" value="ARF"/>
    <property type="match status" value="1"/>
</dbReference>
<gene>
    <name evidence="5" type="ORF">B0H15DRAFT_913332</name>
</gene>
<evidence type="ECO:0000256" key="4">
    <source>
        <dbReference type="PIRSR" id="PIRSR606689-2"/>
    </source>
</evidence>
<dbReference type="SMART" id="SM00177">
    <property type="entry name" value="ARF"/>
    <property type="match status" value="1"/>
</dbReference>
<dbReference type="InterPro" id="IPR006689">
    <property type="entry name" value="Small_GTPase_ARF/SAR"/>
</dbReference>
<evidence type="ECO:0000256" key="2">
    <source>
        <dbReference type="ARBA" id="ARBA00023134"/>
    </source>
</evidence>
<dbReference type="InterPro" id="IPR024156">
    <property type="entry name" value="Small_GTPase_ARF"/>
</dbReference>
<evidence type="ECO:0000313" key="6">
    <source>
        <dbReference type="Proteomes" id="UP001222325"/>
    </source>
</evidence>
<evidence type="ECO:0000256" key="3">
    <source>
        <dbReference type="PIRSR" id="PIRSR606689-1"/>
    </source>
</evidence>
<keyword evidence="6" id="KW-1185">Reference proteome</keyword>
<dbReference type="Gene3D" id="3.40.50.300">
    <property type="entry name" value="P-loop containing nucleotide triphosphate hydrolases"/>
    <property type="match status" value="1"/>
</dbReference>
<dbReference type="GO" id="GO:0046872">
    <property type="term" value="F:metal ion binding"/>
    <property type="evidence" value="ECO:0007669"/>
    <property type="project" value="UniProtKB-KW"/>
</dbReference>